<organism evidence="1 2">
    <name type="scientific">Burkholderia mayonis</name>
    <dbReference type="NCBI Taxonomy" id="1385591"/>
    <lineage>
        <taxon>Bacteria</taxon>
        <taxon>Pseudomonadati</taxon>
        <taxon>Pseudomonadota</taxon>
        <taxon>Betaproteobacteria</taxon>
        <taxon>Burkholderiales</taxon>
        <taxon>Burkholderiaceae</taxon>
        <taxon>Burkholderia</taxon>
        <taxon>pseudomallei group</taxon>
    </lineage>
</organism>
<dbReference type="Proteomes" id="UP000067711">
    <property type="component" value="Chromosome 2"/>
</dbReference>
<sequence>MLPCPADQRLDCGKFNHGNVVAIAVSSGFRLRCIFSSSVAPSQSSYSAAAVCRESAIRSTHAPACDPAIVAHRDQRSHAARG</sequence>
<gene>
    <name evidence="1" type="ORF">WS71_08390</name>
</gene>
<reference evidence="1 2" key="1">
    <citation type="submission" date="2015-12" db="EMBL/GenBank/DDBJ databases">
        <title>Diversity of Burkholderia near neighbor genomes.</title>
        <authorList>
            <person name="Sahl J."/>
            <person name="Wagner D."/>
            <person name="Keim P."/>
        </authorList>
    </citation>
    <scope>NUCLEOTIDE SEQUENCE [LARGE SCALE GENOMIC DNA]</scope>
    <source>
        <strain evidence="1 2">BDU8</strain>
    </source>
</reference>
<dbReference type="AlphaFoldDB" id="A0A1B4FUK8"/>
<proteinExistence type="predicted"/>
<name>A0A1B4FUK8_9BURK</name>
<accession>A0A1B4FUK8</accession>
<evidence type="ECO:0000313" key="1">
    <source>
        <dbReference type="EMBL" id="AOJ07324.1"/>
    </source>
</evidence>
<evidence type="ECO:0000313" key="2">
    <source>
        <dbReference type="Proteomes" id="UP000067711"/>
    </source>
</evidence>
<protein>
    <submittedName>
        <fullName evidence="1">Uncharacterized protein</fullName>
    </submittedName>
</protein>
<dbReference type="EMBL" id="CP013388">
    <property type="protein sequence ID" value="AOJ07324.1"/>
    <property type="molecule type" value="Genomic_DNA"/>
</dbReference>